<evidence type="ECO:0000313" key="5">
    <source>
        <dbReference type="EMBL" id="KAK5059558.1"/>
    </source>
</evidence>
<protein>
    <recommendedName>
        <fullName evidence="3">Carboxylic ester hydrolase</fullName>
        <ecNumber evidence="3">3.1.1.-</ecNumber>
    </recommendedName>
</protein>
<name>A0ABR0JAA4_9EURO</name>
<dbReference type="SUPFAM" id="SSF53474">
    <property type="entry name" value="alpha/beta-Hydrolases"/>
    <property type="match status" value="1"/>
</dbReference>
<dbReference type="Pfam" id="PF00135">
    <property type="entry name" value="COesterase"/>
    <property type="match status" value="1"/>
</dbReference>
<dbReference type="InterPro" id="IPR002018">
    <property type="entry name" value="CarbesteraseB"/>
</dbReference>
<evidence type="ECO:0000256" key="1">
    <source>
        <dbReference type="ARBA" id="ARBA00005964"/>
    </source>
</evidence>
<dbReference type="EMBL" id="JAVRRF010000012">
    <property type="protein sequence ID" value="KAK5059558.1"/>
    <property type="molecule type" value="Genomic_DNA"/>
</dbReference>
<accession>A0ABR0JAA4</accession>
<evidence type="ECO:0000256" key="3">
    <source>
        <dbReference type="RuleBase" id="RU361235"/>
    </source>
</evidence>
<dbReference type="InterPro" id="IPR019819">
    <property type="entry name" value="Carboxylesterase_B_CS"/>
</dbReference>
<dbReference type="InterPro" id="IPR029058">
    <property type="entry name" value="AB_hydrolase_fold"/>
</dbReference>
<dbReference type="InterPro" id="IPR019826">
    <property type="entry name" value="Carboxylesterase_B_AS"/>
</dbReference>
<dbReference type="Gene3D" id="3.40.50.1820">
    <property type="entry name" value="alpha/beta hydrolase"/>
    <property type="match status" value="1"/>
</dbReference>
<evidence type="ECO:0000256" key="2">
    <source>
        <dbReference type="ARBA" id="ARBA00022801"/>
    </source>
</evidence>
<feature type="domain" description="Carboxylesterase type B" evidence="4">
    <location>
        <begin position="16"/>
        <end position="531"/>
    </location>
</feature>
<proteinExistence type="inferred from homology"/>
<comment type="caution">
    <text evidence="5">The sequence shown here is derived from an EMBL/GenBank/DDBJ whole genome shotgun (WGS) entry which is preliminary data.</text>
</comment>
<reference evidence="5 6" key="1">
    <citation type="submission" date="2023-08" db="EMBL/GenBank/DDBJ databases">
        <title>Black Yeasts Isolated from many extreme environments.</title>
        <authorList>
            <person name="Coleine C."/>
            <person name="Stajich J.E."/>
            <person name="Selbmann L."/>
        </authorList>
    </citation>
    <scope>NUCLEOTIDE SEQUENCE [LARGE SCALE GENOMIC DNA]</scope>
    <source>
        <strain evidence="5 6">CCFEE 6328</strain>
    </source>
</reference>
<dbReference type="PANTHER" id="PTHR11559">
    <property type="entry name" value="CARBOXYLESTERASE"/>
    <property type="match status" value="1"/>
</dbReference>
<keyword evidence="6" id="KW-1185">Reference proteome</keyword>
<evidence type="ECO:0000313" key="6">
    <source>
        <dbReference type="Proteomes" id="UP001345691"/>
    </source>
</evidence>
<dbReference type="EC" id="3.1.1.-" evidence="3"/>
<gene>
    <name evidence="5" type="ORF">LTR69_006147</name>
</gene>
<keyword evidence="2 3" id="KW-0378">Hydrolase</keyword>
<dbReference type="PROSITE" id="PS00122">
    <property type="entry name" value="CARBOXYLESTERASE_B_1"/>
    <property type="match status" value="1"/>
</dbReference>
<dbReference type="PROSITE" id="PS00941">
    <property type="entry name" value="CARBOXYLESTERASE_B_2"/>
    <property type="match status" value="1"/>
</dbReference>
<dbReference type="InterPro" id="IPR050309">
    <property type="entry name" value="Type-B_Carboxylest/Lipase"/>
</dbReference>
<organism evidence="5 6">
    <name type="scientific">Exophiala sideris</name>
    <dbReference type="NCBI Taxonomy" id="1016849"/>
    <lineage>
        <taxon>Eukaryota</taxon>
        <taxon>Fungi</taxon>
        <taxon>Dikarya</taxon>
        <taxon>Ascomycota</taxon>
        <taxon>Pezizomycotina</taxon>
        <taxon>Eurotiomycetes</taxon>
        <taxon>Chaetothyriomycetidae</taxon>
        <taxon>Chaetothyriales</taxon>
        <taxon>Herpotrichiellaceae</taxon>
        <taxon>Exophiala</taxon>
    </lineage>
</organism>
<evidence type="ECO:0000259" key="4">
    <source>
        <dbReference type="Pfam" id="PF00135"/>
    </source>
</evidence>
<dbReference type="Proteomes" id="UP001345691">
    <property type="component" value="Unassembled WGS sequence"/>
</dbReference>
<sequence length="541" mass="58769">MVDLGYEVHQAISFNETGQLYSFSNIRFAQPPIGDLRFAAPVPPTGRDPVAQNGSVGRICPQAVPNWSPIASELEAYIIAGNVSSFNYTALNQQLQLALQNAPPTPQTDGRATEDCLFLDVIVPKAVFDKRNSRLRRWQNGGAPVVIWVYGGGYTLGSKEQWGNPSGLIKASQTGGSDGIIYVTFNYRLGALGWLAGPTFQASGGTSNAGLYDQRLAFQWVAQYIHLFGGDPNQVTILGESAGGGSIVHQITAYGGQQPVPFQRAISQSPGFQPIASQYSEENTTNTFFSVLDVSTLAEARAKSSDEVILANTIQVGFSYYGGFTYGPVVDGTFVPQLPGILLGSGRFAKNITVMVGHNIAESPGFTPPYLETEADFESWLQSTLPGISQAALDYILNVLYPAVYDGSEFYTTPLERAFLMVQEAIFACNTYYLNTAFNNQTYAYEFQVPPGFHGEDIPYTYYNGEGSDPTQDLIAPVAEELQGYLVNFAMTGNPNAPDLPYFPMYGANASINAINATYTKQQVDDVANQRCAWFQKGLFG</sequence>
<comment type="similarity">
    <text evidence="1 3">Belongs to the type-B carboxylesterase/lipase family.</text>
</comment>